<feature type="transmembrane region" description="Helical" evidence="9">
    <location>
        <begin position="6"/>
        <end position="26"/>
    </location>
</feature>
<evidence type="ECO:0000256" key="9">
    <source>
        <dbReference type="SAM" id="Phobius"/>
    </source>
</evidence>
<dbReference type="RefSeq" id="WP_092010072.1">
    <property type="nucleotide sequence ID" value="NZ_LT629766.1"/>
</dbReference>
<evidence type="ECO:0000256" key="5">
    <source>
        <dbReference type="ARBA" id="ARBA00022692"/>
    </source>
</evidence>
<keyword evidence="4" id="KW-1003">Cell membrane</keyword>
<sequence>MSEIVLHTLVVAGSVLLAASVVIALFRIVRGPSILDRMIGTDVVLASIMCGLGGYMALSDRTDLLPVLIVLAMLGFVGSVSVSRYVSKSDSMTPGAEAGALSEFSSSDWHMPRDAEEQGSEMTDSGAADAGTAEDVEVTEIADPTYDAHADSGGEGEGTGPDPGPDDAEHMSERDGEENSRGS</sequence>
<protein>
    <submittedName>
        <fullName evidence="10">Multisubunit Na+/H+ antiporter, MnhF subunit</fullName>
    </submittedName>
</protein>
<dbReference type="Pfam" id="PF04066">
    <property type="entry name" value="MrpF_PhaF"/>
    <property type="match status" value="1"/>
</dbReference>
<dbReference type="PANTHER" id="PTHR34702">
    <property type="entry name" value="NA(+)/H(+) ANTIPORTER SUBUNIT F1"/>
    <property type="match status" value="1"/>
</dbReference>
<evidence type="ECO:0000256" key="1">
    <source>
        <dbReference type="ARBA" id="ARBA00004651"/>
    </source>
</evidence>
<keyword evidence="6 9" id="KW-1133">Transmembrane helix</keyword>
<name>A0A1H1NGM2_9MICO</name>
<keyword evidence="11" id="KW-1185">Reference proteome</keyword>
<dbReference type="InterPro" id="IPR007208">
    <property type="entry name" value="MrpF/PhaF-like"/>
</dbReference>
<accession>A0A1H1NGM2</accession>
<dbReference type="GO" id="GO:0015385">
    <property type="term" value="F:sodium:proton antiporter activity"/>
    <property type="evidence" value="ECO:0007669"/>
    <property type="project" value="TreeGrafter"/>
</dbReference>
<dbReference type="STRING" id="1136497.SAMN04489752_0725"/>
<evidence type="ECO:0000256" key="2">
    <source>
        <dbReference type="ARBA" id="ARBA00009212"/>
    </source>
</evidence>
<dbReference type="Proteomes" id="UP000199597">
    <property type="component" value="Chromosome I"/>
</dbReference>
<feature type="compositionally biased region" description="Basic and acidic residues" evidence="8">
    <location>
        <begin position="167"/>
        <end position="183"/>
    </location>
</feature>
<evidence type="ECO:0000313" key="10">
    <source>
        <dbReference type="EMBL" id="SDR98064.1"/>
    </source>
</evidence>
<dbReference type="GO" id="GO:0005886">
    <property type="term" value="C:plasma membrane"/>
    <property type="evidence" value="ECO:0007669"/>
    <property type="project" value="UniProtKB-SubCell"/>
</dbReference>
<evidence type="ECO:0000256" key="6">
    <source>
        <dbReference type="ARBA" id="ARBA00022989"/>
    </source>
</evidence>
<comment type="subcellular location">
    <subcellularLocation>
        <location evidence="1">Cell membrane</location>
        <topology evidence="1">Multi-pass membrane protein</topology>
    </subcellularLocation>
</comment>
<reference evidence="11" key="1">
    <citation type="submission" date="2016-10" db="EMBL/GenBank/DDBJ databases">
        <authorList>
            <person name="Varghese N."/>
            <person name="Submissions S."/>
        </authorList>
    </citation>
    <scope>NUCLEOTIDE SEQUENCE [LARGE SCALE GENOMIC DNA]</scope>
    <source>
        <strain evidence="11">DSM 23676</strain>
    </source>
</reference>
<comment type="similarity">
    <text evidence="2">Belongs to the CPA3 antiporters (TC 2.A.63) subunit F family.</text>
</comment>
<keyword evidence="7 9" id="KW-0472">Membrane</keyword>
<evidence type="ECO:0000313" key="11">
    <source>
        <dbReference type="Proteomes" id="UP000199597"/>
    </source>
</evidence>
<feature type="transmembrane region" description="Helical" evidence="9">
    <location>
        <begin position="64"/>
        <end position="82"/>
    </location>
</feature>
<evidence type="ECO:0000256" key="7">
    <source>
        <dbReference type="ARBA" id="ARBA00023136"/>
    </source>
</evidence>
<dbReference type="AlphaFoldDB" id="A0A1H1NGM2"/>
<keyword evidence="3" id="KW-0813">Transport</keyword>
<keyword evidence="5 9" id="KW-0812">Transmembrane</keyword>
<gene>
    <name evidence="10" type="ORF">SAMN04489752_0725</name>
</gene>
<evidence type="ECO:0000256" key="8">
    <source>
        <dbReference type="SAM" id="MobiDB-lite"/>
    </source>
</evidence>
<dbReference type="EMBL" id="LT629766">
    <property type="protein sequence ID" value="SDR98064.1"/>
    <property type="molecule type" value="Genomic_DNA"/>
</dbReference>
<feature type="region of interest" description="Disordered" evidence="8">
    <location>
        <begin position="88"/>
        <end position="183"/>
    </location>
</feature>
<dbReference type="OrthoDB" id="3733837at2"/>
<feature type="transmembrane region" description="Helical" evidence="9">
    <location>
        <begin position="38"/>
        <end position="58"/>
    </location>
</feature>
<evidence type="ECO:0000256" key="3">
    <source>
        <dbReference type="ARBA" id="ARBA00022448"/>
    </source>
</evidence>
<evidence type="ECO:0000256" key="4">
    <source>
        <dbReference type="ARBA" id="ARBA00022475"/>
    </source>
</evidence>
<proteinExistence type="inferred from homology"/>
<organism evidence="10 11">
    <name type="scientific">Brevibacterium siliguriense</name>
    <dbReference type="NCBI Taxonomy" id="1136497"/>
    <lineage>
        <taxon>Bacteria</taxon>
        <taxon>Bacillati</taxon>
        <taxon>Actinomycetota</taxon>
        <taxon>Actinomycetes</taxon>
        <taxon>Micrococcales</taxon>
        <taxon>Brevibacteriaceae</taxon>
        <taxon>Brevibacterium</taxon>
    </lineage>
</organism>
<dbReference type="PANTHER" id="PTHR34702:SF1">
    <property type="entry name" value="NA(+)_H(+) ANTIPORTER SUBUNIT F"/>
    <property type="match status" value="1"/>
</dbReference>